<accession>A0A1I1EJQ6</accession>
<gene>
    <name evidence="2" type="ORF">SAMN05660443_0655</name>
</gene>
<dbReference type="SUPFAM" id="SSF109604">
    <property type="entry name" value="HD-domain/PDEase-like"/>
    <property type="match status" value="1"/>
</dbReference>
<proteinExistence type="predicted"/>
<evidence type="ECO:0000259" key="1">
    <source>
        <dbReference type="SMART" id="SM00471"/>
    </source>
</evidence>
<dbReference type="Proteomes" id="UP000199058">
    <property type="component" value="Unassembled WGS sequence"/>
</dbReference>
<dbReference type="Gene3D" id="1.10.3210.40">
    <property type="match status" value="1"/>
</dbReference>
<feature type="domain" description="HD/PDEase" evidence="1">
    <location>
        <begin position="160"/>
        <end position="237"/>
    </location>
</feature>
<dbReference type="AlphaFoldDB" id="A0A1I1EJQ6"/>
<dbReference type="InterPro" id="IPR006674">
    <property type="entry name" value="HD_domain"/>
</dbReference>
<organism evidence="2 3">
    <name type="scientific">Marinospirillum celere</name>
    <dbReference type="NCBI Taxonomy" id="1122252"/>
    <lineage>
        <taxon>Bacteria</taxon>
        <taxon>Pseudomonadati</taxon>
        <taxon>Pseudomonadota</taxon>
        <taxon>Gammaproteobacteria</taxon>
        <taxon>Oceanospirillales</taxon>
        <taxon>Oceanospirillaceae</taxon>
        <taxon>Marinospirillum</taxon>
    </lineage>
</organism>
<reference evidence="2 3" key="1">
    <citation type="submission" date="2016-10" db="EMBL/GenBank/DDBJ databases">
        <authorList>
            <person name="de Groot N.N."/>
        </authorList>
    </citation>
    <scope>NUCLEOTIDE SEQUENCE [LARGE SCALE GENOMIC DNA]</scope>
    <source>
        <strain evidence="2 3">DSM 18438</strain>
    </source>
</reference>
<sequence>MNTHKTIERTEGSLRCKFTVLDVKPLDPANEQAGYQVTLDFMMGTWLARVDADVIRVQGGLSRLDFVDAVGCMVSTPQESYFKVSTLIKQDPWVYPFMSAAAGFPKTLCPDANASNYLKDSIMGLKTTCLREFVWRTLMQKRVLEGFLVNPASYSFHHSYVAGLLWHSLEVAHATQRMIECFEPDMSEKMRDIAFVGGLLHDIGKAVTLNQRGIKTTLGKLVDHSSMTLELCSSSLSWLEMQEPDAAHALRHIWTSASPGARYGVKPMISLARYVRDADGQSSMVSGQRQSFGNQPWQSGFRNLGSNHYWQPGLITEVC</sequence>
<keyword evidence="3" id="KW-1185">Reference proteome</keyword>
<dbReference type="STRING" id="1122252.SAMN05660443_0655"/>
<dbReference type="CDD" id="cd00077">
    <property type="entry name" value="HDc"/>
    <property type="match status" value="1"/>
</dbReference>
<dbReference type="Pfam" id="PF01966">
    <property type="entry name" value="HD"/>
    <property type="match status" value="1"/>
</dbReference>
<name>A0A1I1EJQ6_9GAMM</name>
<dbReference type="InterPro" id="IPR003607">
    <property type="entry name" value="HD/PDEase_dom"/>
</dbReference>
<dbReference type="OrthoDB" id="6190309at2"/>
<protein>
    <submittedName>
        <fullName evidence="2">3'-5' exoribonuclease</fullName>
    </submittedName>
</protein>
<dbReference type="RefSeq" id="WP_091959078.1">
    <property type="nucleotide sequence ID" value="NZ_FOLH01000001.1"/>
</dbReference>
<evidence type="ECO:0000313" key="3">
    <source>
        <dbReference type="Proteomes" id="UP000199058"/>
    </source>
</evidence>
<dbReference type="SMART" id="SM00471">
    <property type="entry name" value="HDc"/>
    <property type="match status" value="1"/>
</dbReference>
<evidence type="ECO:0000313" key="2">
    <source>
        <dbReference type="EMBL" id="SFB87389.1"/>
    </source>
</evidence>
<dbReference type="EMBL" id="FOLH01000001">
    <property type="protein sequence ID" value="SFB87389.1"/>
    <property type="molecule type" value="Genomic_DNA"/>
</dbReference>